<evidence type="ECO:0000313" key="1">
    <source>
        <dbReference type="EMBL" id="GAG48114.1"/>
    </source>
</evidence>
<evidence type="ECO:0008006" key="2">
    <source>
        <dbReference type="Google" id="ProtNLM"/>
    </source>
</evidence>
<proteinExistence type="predicted"/>
<sequence>TVKALIERGWADRLMVGHDYAPAACLADGSGPEPERPTRYLFVSTTALPALRADGVDEATIRKMTVDNPRRFLAGGH</sequence>
<protein>
    <recommendedName>
        <fullName evidence="2">Amidohydrolase-related domain-containing protein</fullName>
    </recommendedName>
</protein>
<dbReference type="EMBL" id="BARS01053035">
    <property type="protein sequence ID" value="GAG48114.1"/>
    <property type="molecule type" value="Genomic_DNA"/>
</dbReference>
<dbReference type="GO" id="GO:0008270">
    <property type="term" value="F:zinc ion binding"/>
    <property type="evidence" value="ECO:0007669"/>
    <property type="project" value="InterPro"/>
</dbReference>
<comment type="caution">
    <text evidence="1">The sequence shown here is derived from an EMBL/GenBank/DDBJ whole genome shotgun (WGS) entry which is preliminary data.</text>
</comment>
<reference evidence="1" key="1">
    <citation type="journal article" date="2014" name="Front. Microbiol.">
        <title>High frequency of phylogenetically diverse reductive dehalogenase-homologous genes in deep subseafloor sedimentary metagenomes.</title>
        <authorList>
            <person name="Kawai M."/>
            <person name="Futagami T."/>
            <person name="Toyoda A."/>
            <person name="Takaki Y."/>
            <person name="Nishi S."/>
            <person name="Hori S."/>
            <person name="Arai W."/>
            <person name="Tsubouchi T."/>
            <person name="Morono Y."/>
            <person name="Uchiyama I."/>
            <person name="Ito T."/>
            <person name="Fujiyama A."/>
            <person name="Inagaki F."/>
            <person name="Takami H."/>
        </authorList>
    </citation>
    <scope>NUCLEOTIDE SEQUENCE</scope>
    <source>
        <strain evidence="1">Expedition CK06-06</strain>
    </source>
</reference>
<feature type="non-terminal residue" evidence="1">
    <location>
        <position position="1"/>
    </location>
</feature>
<dbReference type="InterPro" id="IPR001559">
    <property type="entry name" value="Phosphotriesterase"/>
</dbReference>
<accession>X0XXI2</accession>
<name>X0XXI2_9ZZZZ</name>
<dbReference type="AlphaFoldDB" id="X0XXI2"/>
<gene>
    <name evidence="1" type="ORF">S01H1_78764</name>
</gene>
<organism evidence="1">
    <name type="scientific">marine sediment metagenome</name>
    <dbReference type="NCBI Taxonomy" id="412755"/>
    <lineage>
        <taxon>unclassified sequences</taxon>
        <taxon>metagenomes</taxon>
        <taxon>ecological metagenomes</taxon>
    </lineage>
</organism>
<dbReference type="SUPFAM" id="SSF51556">
    <property type="entry name" value="Metallo-dependent hydrolases"/>
    <property type="match status" value="1"/>
</dbReference>
<dbReference type="Pfam" id="PF02126">
    <property type="entry name" value="PTE"/>
    <property type="match status" value="1"/>
</dbReference>
<dbReference type="InterPro" id="IPR032466">
    <property type="entry name" value="Metal_Hydrolase"/>
</dbReference>
<dbReference type="Gene3D" id="3.20.20.140">
    <property type="entry name" value="Metal-dependent hydrolases"/>
    <property type="match status" value="1"/>
</dbReference>